<evidence type="ECO:0000313" key="4">
    <source>
        <dbReference type="Proteomes" id="UP000272155"/>
    </source>
</evidence>
<name>V9M093_9CAUD</name>
<evidence type="ECO:0000259" key="1">
    <source>
        <dbReference type="Pfam" id="PF24214"/>
    </source>
</evidence>
<dbReference type="EMBL" id="KC131130">
    <property type="protein sequence ID" value="AGB07241.1"/>
    <property type="molecule type" value="Genomic_DNA"/>
</dbReference>
<dbReference type="InterPro" id="IPR057114">
    <property type="entry name" value="Phage_H_T_join_C"/>
</dbReference>
<reference evidence="3 4" key="1">
    <citation type="submission" date="2012-11" db="EMBL/GenBank/DDBJ databases">
        <title>Complete genome sequence of a novel phiKZ-like Vibrio phage.</title>
        <authorList>
            <person name="Luo Z."/>
            <person name="Yu Y."/>
        </authorList>
    </citation>
    <scope>NUCLEOTIDE SEQUENCE [LARGE SCALE GENOMIC DNA]</scope>
</reference>
<evidence type="ECO:0008006" key="5">
    <source>
        <dbReference type="Google" id="ProtNLM"/>
    </source>
</evidence>
<organism evidence="3 4">
    <name type="scientific">Vibrio phage VP4B</name>
    <dbReference type="NCBI Taxonomy" id="1262540"/>
    <lineage>
        <taxon>Viruses</taxon>
        <taxon>Duplodnaviria</taxon>
        <taxon>Heunggongvirae</taxon>
        <taxon>Uroviricota</taxon>
        <taxon>Caudoviricetes</taxon>
        <taxon>Chimalliviridae</taxon>
        <taxon>Gorgonvirinae</taxon>
        <taxon>Tidunavirus</taxon>
        <taxon>Tidunavirus VP4B</taxon>
    </lineage>
</organism>
<dbReference type="Pfam" id="PF24215">
    <property type="entry name" value="H_T_assoc"/>
    <property type="match status" value="1"/>
</dbReference>
<dbReference type="GeneID" id="40103003"/>
<evidence type="ECO:0000259" key="2">
    <source>
        <dbReference type="Pfam" id="PF24215"/>
    </source>
</evidence>
<dbReference type="Proteomes" id="UP000272155">
    <property type="component" value="Segment"/>
</dbReference>
<keyword evidence="4" id="KW-1185">Reference proteome</keyword>
<evidence type="ECO:0000313" key="3">
    <source>
        <dbReference type="EMBL" id="AGB07241.1"/>
    </source>
</evidence>
<protein>
    <recommendedName>
        <fullName evidence="5">Virion structural protein</fullName>
    </recommendedName>
</protein>
<dbReference type="KEGG" id="vg:40103003"/>
<sequence length="428" mass="50503">MSFLKPAPGLNDQPELNKPTIYSKEYRHAIVDSEYVPHTSLLHNVSGQPIRCDYYRQYSGQSEELIGLQLNDISTYQSYTEIRNLVYKRDGDKSRNWDGERYEVNETWNGYFIFDLLPLKGDIFIEDIGDGRAGLIQIMNTPEPMSTARDKVYLCECKLLAEMTQEIEDNIRSKVVETSWFSAESALKGGHAIITEQDRRLNDQLDRWAYMISQHLLTNHYWNPERTIAIRDDKEFIYDPYLVRYLQRVIPHKYIPGANPIESLNFTVGRNYNYDKEMTIWDCFTQGSFDFLPMIDRKLYKYSRLTMMNTRGYTGFLATKFDYIVLPNKLEFNELNHLYVARDNGLAYRPPVQEPEEYENYFSEEFYNGSYNNDFERWCKEFFGDRTVDREQLLKLCKDYANWEPIDQIYRAGLLVSAVMISKRVFGG</sequence>
<proteinExistence type="predicted"/>
<dbReference type="RefSeq" id="YP_009626103.1">
    <property type="nucleotide sequence ID" value="NC_042136.1"/>
</dbReference>
<dbReference type="OrthoDB" id="3831at10239"/>
<dbReference type="Pfam" id="PF24214">
    <property type="entry name" value="Phage_H_T_join_2"/>
    <property type="match status" value="1"/>
</dbReference>
<accession>V9M093</accession>
<feature type="domain" description="Putative phage head-tail joining protein N-terminal" evidence="1">
    <location>
        <begin position="25"/>
        <end position="195"/>
    </location>
</feature>
<feature type="domain" description="Putative phage head-tail joining protein C-terminal" evidence="2">
    <location>
        <begin position="202"/>
        <end position="425"/>
    </location>
</feature>
<dbReference type="InterPro" id="IPR057113">
    <property type="entry name" value="Phage_H_T_join_N"/>
</dbReference>